<evidence type="ECO:0000259" key="2">
    <source>
        <dbReference type="Pfam" id="PF03807"/>
    </source>
</evidence>
<reference evidence="3" key="1">
    <citation type="journal article" date="2011" name="Environ. Microbiol.">
        <title>Time-series analyses of Monterey Bay coastal microbial picoplankton using a 'genome proxy' microarray.</title>
        <authorList>
            <person name="Rich V.I."/>
            <person name="Pham V.D."/>
            <person name="Eppley J."/>
            <person name="Shi Y."/>
            <person name="DeLong E.F."/>
        </authorList>
    </citation>
    <scope>NUCLEOTIDE SEQUENCE</scope>
</reference>
<protein>
    <submittedName>
        <fullName evidence="3">Predicted dinucleotide-binding enzymes</fullName>
    </submittedName>
</protein>
<proteinExistence type="predicted"/>
<organism evidence="3">
    <name type="scientific">uncultured Oceanospirillales bacterium HF4000_23O15</name>
    <dbReference type="NCBI Taxonomy" id="710746"/>
    <lineage>
        <taxon>Bacteria</taxon>
        <taxon>Pseudomonadati</taxon>
        <taxon>Pseudomonadota</taxon>
        <taxon>Gammaproteobacteria</taxon>
        <taxon>Oceanospirillales</taxon>
        <taxon>environmental samples</taxon>
    </lineage>
</organism>
<sequence>MAGFSLGFSSGFFRSTIRAQTSEPLKIGIIGSGRIGGAVGLRWAEAGHQLLFSSRNPDALTDLVNQAGASASAGYPADAATFGDIVFIAVPYAALPQVGRDFSPLMQDKIVIECGNPVPERDGPMANDAIAKGTGVASAEFLPGVRLVRAFNAVSFVAVNREAHRDGELMGIPIAGDDAEAVTVTARLIVDAGFDPVFVGGLERARDFDRGTNVYVKGMTANQIRETLGI</sequence>
<keyword evidence="1" id="KW-0560">Oxidoreductase</keyword>
<dbReference type="SUPFAM" id="SSF51735">
    <property type="entry name" value="NAD(P)-binding Rossmann-fold domains"/>
    <property type="match status" value="1"/>
</dbReference>
<dbReference type="AlphaFoldDB" id="E0XVZ7"/>
<dbReference type="PANTHER" id="PTHR14239">
    <property type="entry name" value="DUDULIN-RELATED"/>
    <property type="match status" value="1"/>
</dbReference>
<dbReference type="InterPro" id="IPR051267">
    <property type="entry name" value="STEAP_metalloreductase"/>
</dbReference>
<dbReference type="InterPro" id="IPR036291">
    <property type="entry name" value="NAD(P)-bd_dom_sf"/>
</dbReference>
<accession>E0XVZ7</accession>
<dbReference type="InterPro" id="IPR028939">
    <property type="entry name" value="P5C_Rdtase_cat_N"/>
</dbReference>
<dbReference type="GO" id="GO:0016491">
    <property type="term" value="F:oxidoreductase activity"/>
    <property type="evidence" value="ECO:0007669"/>
    <property type="project" value="UniProtKB-KW"/>
</dbReference>
<evidence type="ECO:0000313" key="3">
    <source>
        <dbReference type="EMBL" id="ADI18588.1"/>
    </source>
</evidence>
<dbReference type="PANTHER" id="PTHR14239:SF10">
    <property type="entry name" value="REDUCTASE"/>
    <property type="match status" value="1"/>
</dbReference>
<dbReference type="EMBL" id="GU474894">
    <property type="protein sequence ID" value="ADI18588.1"/>
    <property type="molecule type" value="Genomic_DNA"/>
</dbReference>
<evidence type="ECO:0000256" key="1">
    <source>
        <dbReference type="ARBA" id="ARBA00023002"/>
    </source>
</evidence>
<name>E0XVZ7_9GAMM</name>
<feature type="domain" description="Pyrroline-5-carboxylate reductase catalytic N-terminal" evidence="2">
    <location>
        <begin position="26"/>
        <end position="117"/>
    </location>
</feature>
<dbReference type="Pfam" id="PF03807">
    <property type="entry name" value="F420_oxidored"/>
    <property type="match status" value="1"/>
</dbReference>
<dbReference type="Gene3D" id="3.40.50.720">
    <property type="entry name" value="NAD(P)-binding Rossmann-like Domain"/>
    <property type="match status" value="1"/>
</dbReference>